<dbReference type="AlphaFoldDB" id="A0A3N2CTX0"/>
<gene>
    <name evidence="1" type="ORF">EDD33_1707</name>
</gene>
<proteinExistence type="predicted"/>
<dbReference type="Pfam" id="PF12900">
    <property type="entry name" value="Pyridox_ox_2"/>
    <property type="match status" value="1"/>
</dbReference>
<evidence type="ECO:0000313" key="1">
    <source>
        <dbReference type="EMBL" id="ROR90858.1"/>
    </source>
</evidence>
<protein>
    <submittedName>
        <fullName evidence="1">Nitroimidazol reductase NimA-like FMN-containing flavoprotein (Pyridoxamine 5'-phosphate oxidase superfamily)</fullName>
    </submittedName>
</protein>
<dbReference type="SUPFAM" id="SSF50475">
    <property type="entry name" value="FMN-binding split barrel"/>
    <property type="match status" value="1"/>
</dbReference>
<accession>A0A3N2CTX0</accession>
<dbReference type="Gene3D" id="2.30.110.10">
    <property type="entry name" value="Electron Transport, Fmn-binding Protein, Chain A"/>
    <property type="match status" value="1"/>
</dbReference>
<dbReference type="InterPro" id="IPR012349">
    <property type="entry name" value="Split_barrel_FMN-bd"/>
</dbReference>
<sequence length="145" mass="15748">MTGDEHELTSSQCRELLAGGVLGRVAFCTGDGPRILPVNYTVVDDAVVFRTSAYGALAAHDWRSPLAFEVDAVDHVAQVGWSVLAIGAGERVADADVLERIRIAGDPRPWPTGSRPLYVRLEWRELTGRVVGAEDDVLPPRRGQD</sequence>
<keyword evidence="2" id="KW-1185">Reference proteome</keyword>
<dbReference type="Proteomes" id="UP000281738">
    <property type="component" value="Unassembled WGS sequence"/>
</dbReference>
<organism evidence="1 2">
    <name type="scientific">Nocardioides aurantiacus</name>
    <dbReference type="NCBI Taxonomy" id="86796"/>
    <lineage>
        <taxon>Bacteria</taxon>
        <taxon>Bacillati</taxon>
        <taxon>Actinomycetota</taxon>
        <taxon>Actinomycetes</taxon>
        <taxon>Propionibacteriales</taxon>
        <taxon>Nocardioidaceae</taxon>
        <taxon>Nocardioides</taxon>
    </lineage>
</organism>
<dbReference type="InterPro" id="IPR024747">
    <property type="entry name" value="Pyridox_Oxase-rel"/>
</dbReference>
<reference evidence="1 2" key="1">
    <citation type="submission" date="2018-11" db="EMBL/GenBank/DDBJ databases">
        <title>Sequencing the genomes of 1000 actinobacteria strains.</title>
        <authorList>
            <person name="Klenk H.-P."/>
        </authorList>
    </citation>
    <scope>NUCLEOTIDE SEQUENCE [LARGE SCALE GENOMIC DNA]</scope>
    <source>
        <strain evidence="1 2">DSM 12652</strain>
    </source>
</reference>
<comment type="caution">
    <text evidence="1">The sequence shown here is derived from an EMBL/GenBank/DDBJ whole genome shotgun (WGS) entry which is preliminary data.</text>
</comment>
<dbReference type="RefSeq" id="WP_170169736.1">
    <property type="nucleotide sequence ID" value="NZ_RKHO01000001.1"/>
</dbReference>
<dbReference type="EMBL" id="RKHO01000001">
    <property type="protein sequence ID" value="ROR90858.1"/>
    <property type="molecule type" value="Genomic_DNA"/>
</dbReference>
<name>A0A3N2CTX0_9ACTN</name>
<evidence type="ECO:0000313" key="2">
    <source>
        <dbReference type="Proteomes" id="UP000281738"/>
    </source>
</evidence>